<protein>
    <submittedName>
        <fullName evidence="2">Uncharacterized protein</fullName>
    </submittedName>
</protein>
<proteinExistence type="predicted"/>
<dbReference type="AlphaFoldDB" id="A0A8H7QSU6"/>
<reference evidence="2" key="1">
    <citation type="submission" date="2020-12" db="EMBL/GenBank/DDBJ databases">
        <title>Metabolic potential, ecology and presence of endohyphal bacteria is reflected in genomic diversity of Mucoromycotina.</title>
        <authorList>
            <person name="Muszewska A."/>
            <person name="Okrasinska A."/>
            <person name="Steczkiewicz K."/>
            <person name="Drgas O."/>
            <person name="Orlowska M."/>
            <person name="Perlinska-Lenart U."/>
            <person name="Aleksandrzak-Piekarczyk T."/>
            <person name="Szatraj K."/>
            <person name="Zielenkiewicz U."/>
            <person name="Pilsyk S."/>
            <person name="Malc E."/>
            <person name="Mieczkowski P."/>
            <person name="Kruszewska J.S."/>
            <person name="Biernat P."/>
            <person name="Pawlowska J."/>
        </authorList>
    </citation>
    <scope>NUCLEOTIDE SEQUENCE</scope>
    <source>
        <strain evidence="2">CBS 226.32</strain>
    </source>
</reference>
<comment type="caution">
    <text evidence="2">The sequence shown here is derived from an EMBL/GenBank/DDBJ whole genome shotgun (WGS) entry which is preliminary data.</text>
</comment>
<keyword evidence="3" id="KW-1185">Reference proteome</keyword>
<accession>A0A8H7QSU6</accession>
<evidence type="ECO:0000313" key="2">
    <source>
        <dbReference type="EMBL" id="KAG2197635.1"/>
    </source>
</evidence>
<organism evidence="2 3">
    <name type="scientific">Mucor plumbeus</name>
    <dbReference type="NCBI Taxonomy" id="97098"/>
    <lineage>
        <taxon>Eukaryota</taxon>
        <taxon>Fungi</taxon>
        <taxon>Fungi incertae sedis</taxon>
        <taxon>Mucoromycota</taxon>
        <taxon>Mucoromycotina</taxon>
        <taxon>Mucoromycetes</taxon>
        <taxon>Mucorales</taxon>
        <taxon>Mucorineae</taxon>
        <taxon>Mucoraceae</taxon>
        <taxon>Mucor</taxon>
    </lineage>
</organism>
<dbReference type="OrthoDB" id="2286659at2759"/>
<gene>
    <name evidence="2" type="ORF">INT46_009107</name>
</gene>
<dbReference type="Proteomes" id="UP000650833">
    <property type="component" value="Unassembled WGS sequence"/>
</dbReference>
<evidence type="ECO:0000313" key="3">
    <source>
        <dbReference type="Proteomes" id="UP000650833"/>
    </source>
</evidence>
<evidence type="ECO:0000256" key="1">
    <source>
        <dbReference type="SAM" id="MobiDB-lite"/>
    </source>
</evidence>
<name>A0A8H7QSU6_9FUNG</name>
<feature type="region of interest" description="Disordered" evidence="1">
    <location>
        <begin position="67"/>
        <end position="88"/>
    </location>
</feature>
<dbReference type="EMBL" id="JAEPRC010000422">
    <property type="protein sequence ID" value="KAG2197635.1"/>
    <property type="molecule type" value="Genomic_DNA"/>
</dbReference>
<sequence length="181" mass="21068">MNFTTSIILKDPSSYKVRTRETKRSHEFVVPSNFATIPTNHTQSRIMRNAYIGTHRKITSIKEQVEYNNEEDDDDDHMPTTPIGDEENDENIPLATLAFQKGFVVPDKVENVYPLIQHIPQAMPLKYVENKYSQSHAFDNNQSPMHNISAFLPPMHYPGEYSQQYQFYQLDRNYSYISSSN</sequence>